<dbReference type="HAMAP" id="MF_00115">
    <property type="entry name" value="MscL"/>
    <property type="match status" value="1"/>
</dbReference>
<dbReference type="NCBIfam" id="NF010557">
    <property type="entry name" value="PRK13952.1"/>
    <property type="match status" value="1"/>
</dbReference>
<keyword evidence="11" id="KW-0997">Cell inner membrane</keyword>
<dbReference type="Proteomes" id="UP000183174">
    <property type="component" value="Unassembled WGS sequence"/>
</dbReference>
<evidence type="ECO:0000256" key="5">
    <source>
        <dbReference type="ARBA" id="ARBA00022475"/>
    </source>
</evidence>
<evidence type="ECO:0000256" key="8">
    <source>
        <dbReference type="ARBA" id="ARBA00023065"/>
    </source>
</evidence>
<comment type="similarity">
    <text evidence="2 11">Belongs to the MscL family.</text>
</comment>
<dbReference type="SUPFAM" id="SSF81330">
    <property type="entry name" value="Gated mechanosensitive channel"/>
    <property type="match status" value="1"/>
</dbReference>
<keyword evidence="9 11" id="KW-0472">Membrane</keyword>
<evidence type="ECO:0000256" key="3">
    <source>
        <dbReference type="ARBA" id="ARBA00011255"/>
    </source>
</evidence>
<sequence>MSVEEKGARMLKEFREFAMKGNVVDLAVGVIIGAAFGGIVTSLVGDVIMPIVGAVTGGLDFSNYFIPLSKAVTATNLADAKKQGAVLAYGSFLTLTINFIIVAFVLFLVIRAMNTLKRKEEAAPAAPPKPSAEVELLTEIRDLLKK</sequence>
<feature type="transmembrane region" description="Helical" evidence="11">
    <location>
        <begin position="21"/>
        <end position="44"/>
    </location>
</feature>
<keyword evidence="4 11" id="KW-0813">Transport</keyword>
<comment type="subcellular location">
    <subcellularLocation>
        <location evidence="11">Cell inner membrane</location>
        <topology evidence="11">Multi-pass membrane protein</topology>
    </subcellularLocation>
    <subcellularLocation>
        <location evidence="1">Cell membrane</location>
        <topology evidence="1">Multi-pass membrane protein</topology>
    </subcellularLocation>
</comment>
<evidence type="ECO:0000256" key="6">
    <source>
        <dbReference type="ARBA" id="ARBA00022692"/>
    </source>
</evidence>
<dbReference type="GO" id="GO:0008381">
    <property type="term" value="F:mechanosensitive monoatomic ion channel activity"/>
    <property type="evidence" value="ECO:0007669"/>
    <property type="project" value="UniProtKB-UniRule"/>
</dbReference>
<comment type="subunit">
    <text evidence="3 11">Homopentamer.</text>
</comment>
<dbReference type="PROSITE" id="PS01327">
    <property type="entry name" value="MSCL"/>
    <property type="match status" value="1"/>
</dbReference>
<organism evidence="12 13">
    <name type="scientific">Bradyrhizobium yuanmingense</name>
    <dbReference type="NCBI Taxonomy" id="108015"/>
    <lineage>
        <taxon>Bacteria</taxon>
        <taxon>Pseudomonadati</taxon>
        <taxon>Pseudomonadota</taxon>
        <taxon>Alphaproteobacteria</taxon>
        <taxon>Hyphomicrobiales</taxon>
        <taxon>Nitrobacteraceae</taxon>
        <taxon>Bradyrhizobium</taxon>
    </lineage>
</organism>
<keyword evidence="5 11" id="KW-1003">Cell membrane</keyword>
<dbReference type="PANTHER" id="PTHR30266">
    <property type="entry name" value="MECHANOSENSITIVE CHANNEL MSCL"/>
    <property type="match status" value="1"/>
</dbReference>
<evidence type="ECO:0000256" key="1">
    <source>
        <dbReference type="ARBA" id="ARBA00004651"/>
    </source>
</evidence>
<reference evidence="12 13" key="1">
    <citation type="submission" date="2016-08" db="EMBL/GenBank/DDBJ databases">
        <authorList>
            <person name="Seilhamer J.J."/>
        </authorList>
    </citation>
    <scope>NUCLEOTIDE SEQUENCE [LARGE SCALE GENOMIC DNA]</scope>
    <source>
        <strain evidence="12 13">CCBAU 10071</strain>
    </source>
</reference>
<evidence type="ECO:0000256" key="7">
    <source>
        <dbReference type="ARBA" id="ARBA00022989"/>
    </source>
</evidence>
<dbReference type="EMBL" id="FMAE01000005">
    <property type="protein sequence ID" value="SCB37420.1"/>
    <property type="molecule type" value="Genomic_DNA"/>
</dbReference>
<evidence type="ECO:0000256" key="4">
    <source>
        <dbReference type="ARBA" id="ARBA00022448"/>
    </source>
</evidence>
<dbReference type="InterPro" id="IPR019823">
    <property type="entry name" value="Mechanosensitive_channel_CS"/>
</dbReference>
<keyword evidence="10 11" id="KW-0407">Ion channel</keyword>
<dbReference type="GO" id="GO:0005886">
    <property type="term" value="C:plasma membrane"/>
    <property type="evidence" value="ECO:0007669"/>
    <property type="project" value="UniProtKB-SubCell"/>
</dbReference>
<gene>
    <name evidence="11" type="primary">mscL</name>
    <name evidence="12" type="ORF">GA0061099_1005642</name>
</gene>
<keyword evidence="8 11" id="KW-0406">Ion transport</keyword>
<protein>
    <recommendedName>
        <fullName evidence="11">Large-conductance mechanosensitive channel</fullName>
    </recommendedName>
</protein>
<comment type="function">
    <text evidence="11">Channel that opens in response to stretch forces in the membrane lipid bilayer. May participate in the regulation of osmotic pressure changes within the cell.</text>
</comment>
<name>A0A1C3WBM8_9BRAD</name>
<dbReference type="InterPro" id="IPR001185">
    <property type="entry name" value="MS_channel"/>
</dbReference>
<evidence type="ECO:0000256" key="11">
    <source>
        <dbReference type="HAMAP-Rule" id="MF_00115"/>
    </source>
</evidence>
<evidence type="ECO:0000256" key="2">
    <source>
        <dbReference type="ARBA" id="ARBA00007254"/>
    </source>
</evidence>
<keyword evidence="6 11" id="KW-0812">Transmembrane</keyword>
<dbReference type="NCBIfam" id="TIGR00220">
    <property type="entry name" value="mscL"/>
    <property type="match status" value="1"/>
</dbReference>
<dbReference type="InterPro" id="IPR036019">
    <property type="entry name" value="MscL_channel"/>
</dbReference>
<dbReference type="PANTHER" id="PTHR30266:SF2">
    <property type="entry name" value="LARGE-CONDUCTANCE MECHANOSENSITIVE CHANNEL"/>
    <property type="match status" value="1"/>
</dbReference>
<dbReference type="Pfam" id="PF01741">
    <property type="entry name" value="MscL"/>
    <property type="match status" value="1"/>
</dbReference>
<dbReference type="AlphaFoldDB" id="A0A1C3WBM8"/>
<dbReference type="Gene3D" id="1.10.1200.120">
    <property type="entry name" value="Large-conductance mechanosensitive channel, MscL, domain 1"/>
    <property type="match status" value="1"/>
</dbReference>
<evidence type="ECO:0000256" key="9">
    <source>
        <dbReference type="ARBA" id="ARBA00023136"/>
    </source>
</evidence>
<dbReference type="FunFam" id="1.10.1200.120:FF:000001">
    <property type="entry name" value="Large-conductance mechanosensitive channel"/>
    <property type="match status" value="1"/>
</dbReference>
<dbReference type="NCBIfam" id="NF001843">
    <property type="entry name" value="PRK00567.1-4"/>
    <property type="match status" value="1"/>
</dbReference>
<evidence type="ECO:0000256" key="10">
    <source>
        <dbReference type="ARBA" id="ARBA00023303"/>
    </source>
</evidence>
<evidence type="ECO:0000313" key="12">
    <source>
        <dbReference type="EMBL" id="SCB37420.1"/>
    </source>
</evidence>
<feature type="transmembrane region" description="Helical" evidence="11">
    <location>
        <begin position="86"/>
        <end position="110"/>
    </location>
</feature>
<keyword evidence="7 11" id="KW-1133">Transmembrane helix</keyword>
<dbReference type="PRINTS" id="PR01264">
    <property type="entry name" value="MECHCHANNEL"/>
</dbReference>
<evidence type="ECO:0000313" key="13">
    <source>
        <dbReference type="Proteomes" id="UP000183174"/>
    </source>
</evidence>
<dbReference type="InterPro" id="IPR037673">
    <property type="entry name" value="MSC/AndL"/>
</dbReference>
<proteinExistence type="inferred from homology"/>
<accession>A0A1C3WBM8</accession>